<evidence type="ECO:0000313" key="3">
    <source>
        <dbReference type="Proteomes" id="UP001595789"/>
    </source>
</evidence>
<reference evidence="3" key="1">
    <citation type="journal article" date="2019" name="Int. J. Syst. Evol. Microbiol.">
        <title>The Global Catalogue of Microorganisms (GCM) 10K type strain sequencing project: providing services to taxonomists for standard genome sequencing and annotation.</title>
        <authorList>
            <consortium name="The Broad Institute Genomics Platform"/>
            <consortium name="The Broad Institute Genome Sequencing Center for Infectious Disease"/>
            <person name="Wu L."/>
            <person name="Ma J."/>
        </authorList>
    </citation>
    <scope>NUCLEOTIDE SEQUENCE [LARGE SCALE GENOMIC DNA]</scope>
    <source>
        <strain evidence="3">CCM 8691</strain>
    </source>
</reference>
<feature type="domain" description="DUF6922" evidence="1">
    <location>
        <begin position="120"/>
        <end position="171"/>
    </location>
</feature>
<dbReference type="Proteomes" id="UP001595789">
    <property type="component" value="Unassembled WGS sequence"/>
</dbReference>
<dbReference type="EMBL" id="JBHSBW010000016">
    <property type="protein sequence ID" value="MFC4213148.1"/>
    <property type="molecule type" value="Genomic_DNA"/>
</dbReference>
<proteinExistence type="predicted"/>
<comment type="caution">
    <text evidence="2">The sequence shown here is derived from an EMBL/GenBank/DDBJ whole genome shotgun (WGS) entry which is preliminary data.</text>
</comment>
<evidence type="ECO:0000259" key="1">
    <source>
        <dbReference type="Pfam" id="PF21956"/>
    </source>
</evidence>
<dbReference type="RefSeq" id="WP_148042761.1">
    <property type="nucleotide sequence ID" value="NZ_JBHSBW010000016.1"/>
</dbReference>
<keyword evidence="3" id="KW-1185">Reference proteome</keyword>
<gene>
    <name evidence="2" type="ORF">ACFOWA_18290</name>
</gene>
<dbReference type="Pfam" id="PF21956">
    <property type="entry name" value="DUF6922"/>
    <property type="match status" value="1"/>
</dbReference>
<sequence length="211" mass="25438">MKAQISFVAFNFTMCFEIDFNQISPKTGKYFRILVYLMIFHIFAMMKGSRQARVVLVQWKRFTGIELDVFSSLRNFCDSYPDYSYHTISNYLSKKKEPFENDQIRIERKPVLAKLSRPNLPKSLFWDMKYSNINWQRSYRIVIERVITRGEENDWEELLRFYGQEKIVDTLKNEIASLPEIIIDKVCKYFQLNKHQLKCYIKIPSQQTHWI</sequence>
<accession>A0ABV8PGE6</accession>
<name>A0ABV8PGE6_9SPHI</name>
<evidence type="ECO:0000313" key="2">
    <source>
        <dbReference type="EMBL" id="MFC4213148.1"/>
    </source>
</evidence>
<protein>
    <submittedName>
        <fullName evidence="2">DUF6922 domain-containing protein</fullName>
    </submittedName>
</protein>
<organism evidence="2 3">
    <name type="scientific">Pedobacter lithocola</name>
    <dbReference type="NCBI Taxonomy" id="1908239"/>
    <lineage>
        <taxon>Bacteria</taxon>
        <taxon>Pseudomonadati</taxon>
        <taxon>Bacteroidota</taxon>
        <taxon>Sphingobacteriia</taxon>
        <taxon>Sphingobacteriales</taxon>
        <taxon>Sphingobacteriaceae</taxon>
        <taxon>Pedobacter</taxon>
    </lineage>
</organism>
<dbReference type="InterPro" id="IPR053830">
    <property type="entry name" value="DUF6922"/>
</dbReference>